<evidence type="ECO:0000259" key="1">
    <source>
        <dbReference type="PROSITE" id="PS51819"/>
    </source>
</evidence>
<protein>
    <recommendedName>
        <fullName evidence="1">VOC domain-containing protein</fullName>
    </recommendedName>
</protein>
<organism evidence="2 3">
    <name type="scientific">Deinococcus roseus</name>
    <dbReference type="NCBI Taxonomy" id="392414"/>
    <lineage>
        <taxon>Bacteria</taxon>
        <taxon>Thermotogati</taxon>
        <taxon>Deinococcota</taxon>
        <taxon>Deinococci</taxon>
        <taxon>Deinococcales</taxon>
        <taxon>Deinococcaceae</taxon>
        <taxon>Deinococcus</taxon>
    </lineage>
</organism>
<proteinExistence type="predicted"/>
<dbReference type="Gene3D" id="3.10.180.10">
    <property type="entry name" value="2,3-Dihydroxybiphenyl 1,2-Dioxygenase, domain 1"/>
    <property type="match status" value="1"/>
</dbReference>
<dbReference type="InterPro" id="IPR029068">
    <property type="entry name" value="Glyas_Bleomycin-R_OHBP_Dase"/>
</dbReference>
<dbReference type="InterPro" id="IPR037523">
    <property type="entry name" value="VOC_core"/>
</dbReference>
<dbReference type="CDD" id="cd07263">
    <property type="entry name" value="VOC_like"/>
    <property type="match status" value="1"/>
</dbReference>
<evidence type="ECO:0000313" key="2">
    <source>
        <dbReference type="EMBL" id="GGJ26279.1"/>
    </source>
</evidence>
<dbReference type="PROSITE" id="PS51819">
    <property type="entry name" value="VOC"/>
    <property type="match status" value="1"/>
</dbReference>
<dbReference type="SUPFAM" id="SSF54593">
    <property type="entry name" value="Glyoxalase/Bleomycin resistance protein/Dihydroxybiphenyl dioxygenase"/>
    <property type="match status" value="1"/>
</dbReference>
<comment type="caution">
    <text evidence="2">The sequence shown here is derived from an EMBL/GenBank/DDBJ whole genome shotgun (WGS) entry which is preliminary data.</text>
</comment>
<evidence type="ECO:0000313" key="3">
    <source>
        <dbReference type="Proteomes" id="UP000632222"/>
    </source>
</evidence>
<reference evidence="3" key="1">
    <citation type="journal article" date="2019" name="Int. J. Syst. Evol. Microbiol.">
        <title>The Global Catalogue of Microorganisms (GCM) 10K type strain sequencing project: providing services to taxonomists for standard genome sequencing and annotation.</title>
        <authorList>
            <consortium name="The Broad Institute Genomics Platform"/>
            <consortium name="The Broad Institute Genome Sequencing Center for Infectious Disease"/>
            <person name="Wu L."/>
            <person name="Ma J."/>
        </authorList>
    </citation>
    <scope>NUCLEOTIDE SEQUENCE [LARGE SCALE GENOMIC DNA]</scope>
    <source>
        <strain evidence="3">JCM 14370</strain>
    </source>
</reference>
<sequence>MKIQLSSVLVSDQEKALQFYTHILGFVKHMDLPMGEARWLTVVSPEGPQDIQLVLEPNFNPAGATYQKALFDQGIPATAFAVSDIEAEHQRLVQQGVTFKLPPTHTGGPVIAVLDDTCGNYIQIYQV</sequence>
<dbReference type="InterPro" id="IPR004360">
    <property type="entry name" value="Glyas_Fos-R_dOase_dom"/>
</dbReference>
<keyword evidence="3" id="KW-1185">Reference proteome</keyword>
<name>A0ABQ2CXC2_9DEIO</name>
<dbReference type="Pfam" id="PF00903">
    <property type="entry name" value="Glyoxalase"/>
    <property type="match status" value="1"/>
</dbReference>
<gene>
    <name evidence="2" type="ORF">GCM10008938_10550</name>
</gene>
<dbReference type="PANTHER" id="PTHR36437">
    <property type="entry name" value="GLYOXALASE/BLEOMYCIN RESISTANCE PROTEIN/DIOXYGENASE"/>
    <property type="match status" value="1"/>
</dbReference>
<feature type="domain" description="VOC" evidence="1">
    <location>
        <begin position="2"/>
        <end position="127"/>
    </location>
</feature>
<accession>A0ABQ2CXC2</accession>
<dbReference type="Proteomes" id="UP000632222">
    <property type="component" value="Unassembled WGS sequence"/>
</dbReference>
<dbReference type="PANTHER" id="PTHR36437:SF2">
    <property type="entry name" value="GLYOXALASE_BLEOMYCIN RESISTANCE PROTEIN_DIOXYGENASE"/>
    <property type="match status" value="1"/>
</dbReference>
<dbReference type="EMBL" id="BMOD01000002">
    <property type="protein sequence ID" value="GGJ26279.1"/>
    <property type="molecule type" value="Genomic_DNA"/>
</dbReference>
<dbReference type="RefSeq" id="WP_189000941.1">
    <property type="nucleotide sequence ID" value="NZ_BMOD01000002.1"/>
</dbReference>